<keyword evidence="5" id="KW-0418">Kinase</keyword>
<comment type="similarity">
    <text evidence="1">Belongs to the CpsD/CapB family.</text>
</comment>
<dbReference type="EC" id="2.7.10.2" evidence="2"/>
<sequence length="227" mass="25450">MFKKKRKELRRKLVTSTDPRSIVSEQFRMIRENIKFSMKDKQLNTLLFTSAAKGEGKSTIAANTAIAFAQEGKKVLLVDADLRKPTIHHTFNKLLSPGFTNLLMIQWKIQDVVKESGIKGLDIITCGPIPSNPAELLGSNSMDGFIREAKDKYDIVIFDAPPVLSVADAQILSEKCDGTILVISSGTTEKRFAIKAKEVLQASKANMVGTVLNNFKLEKNHYYYQYY</sequence>
<keyword evidence="11" id="KW-1185">Reference proteome</keyword>
<dbReference type="eggNOG" id="COG0489">
    <property type="taxonomic scope" value="Bacteria"/>
</dbReference>
<feature type="domain" description="AAA" evidence="9">
    <location>
        <begin position="54"/>
        <end position="174"/>
    </location>
</feature>
<evidence type="ECO:0000259" key="9">
    <source>
        <dbReference type="Pfam" id="PF13614"/>
    </source>
</evidence>
<dbReference type="FunFam" id="3.40.50.300:FF:000527">
    <property type="entry name" value="Tyrosine-protein kinase etk"/>
    <property type="match status" value="1"/>
</dbReference>
<dbReference type="InterPro" id="IPR050445">
    <property type="entry name" value="Bact_polysacc_biosynth/exp"/>
</dbReference>
<dbReference type="PANTHER" id="PTHR32309">
    <property type="entry name" value="TYROSINE-PROTEIN KINASE"/>
    <property type="match status" value="1"/>
</dbReference>
<keyword evidence="3" id="KW-0808">Transferase</keyword>
<dbReference type="SUPFAM" id="SSF52540">
    <property type="entry name" value="P-loop containing nucleoside triphosphate hydrolases"/>
    <property type="match status" value="1"/>
</dbReference>
<evidence type="ECO:0000256" key="4">
    <source>
        <dbReference type="ARBA" id="ARBA00022741"/>
    </source>
</evidence>
<dbReference type="EMBL" id="ASQA01000018">
    <property type="protein sequence ID" value="ETT85288.1"/>
    <property type="molecule type" value="Genomic_DNA"/>
</dbReference>
<evidence type="ECO:0000256" key="2">
    <source>
        <dbReference type="ARBA" id="ARBA00011903"/>
    </source>
</evidence>
<evidence type="ECO:0000256" key="3">
    <source>
        <dbReference type="ARBA" id="ARBA00022679"/>
    </source>
</evidence>
<dbReference type="GO" id="GO:0005524">
    <property type="term" value="F:ATP binding"/>
    <property type="evidence" value="ECO:0007669"/>
    <property type="project" value="UniProtKB-KW"/>
</dbReference>
<dbReference type="Pfam" id="PF13614">
    <property type="entry name" value="AAA_31"/>
    <property type="match status" value="1"/>
</dbReference>
<proteinExistence type="inferred from homology"/>
<dbReference type="NCBIfam" id="TIGR01007">
    <property type="entry name" value="eps_fam"/>
    <property type="match status" value="1"/>
</dbReference>
<keyword evidence="4" id="KW-0547">Nucleotide-binding</keyword>
<dbReference type="InterPro" id="IPR027417">
    <property type="entry name" value="P-loop_NTPase"/>
</dbReference>
<dbReference type="CDD" id="cd05387">
    <property type="entry name" value="BY-kinase"/>
    <property type="match status" value="1"/>
</dbReference>
<comment type="caution">
    <text evidence="10">The sequence shown here is derived from an EMBL/GenBank/DDBJ whole genome shotgun (WGS) entry which is preliminary data.</text>
</comment>
<dbReference type="GO" id="GO:0042802">
    <property type="term" value="F:identical protein binding"/>
    <property type="evidence" value="ECO:0007669"/>
    <property type="project" value="UniProtKB-ARBA"/>
</dbReference>
<dbReference type="RefSeq" id="WP_038184728.1">
    <property type="nucleotide sequence ID" value="NZ_ASQA01000018.1"/>
</dbReference>
<dbReference type="PANTHER" id="PTHR32309:SF13">
    <property type="entry name" value="FERRIC ENTEROBACTIN TRANSPORT PROTEIN FEPE"/>
    <property type="match status" value="1"/>
</dbReference>
<organism evidence="10 11">
    <name type="scientific">Viridibacillus arenosi FSL R5-213</name>
    <dbReference type="NCBI Taxonomy" id="1227360"/>
    <lineage>
        <taxon>Bacteria</taxon>
        <taxon>Bacillati</taxon>
        <taxon>Bacillota</taxon>
        <taxon>Bacilli</taxon>
        <taxon>Bacillales</taxon>
        <taxon>Caryophanaceae</taxon>
        <taxon>Viridibacillus</taxon>
    </lineage>
</organism>
<name>W4EXI4_9BACL</name>
<dbReference type="GO" id="GO:0005886">
    <property type="term" value="C:plasma membrane"/>
    <property type="evidence" value="ECO:0007669"/>
    <property type="project" value="TreeGrafter"/>
</dbReference>
<dbReference type="Proteomes" id="UP000019062">
    <property type="component" value="Unassembled WGS sequence"/>
</dbReference>
<dbReference type="InterPro" id="IPR025669">
    <property type="entry name" value="AAA_dom"/>
</dbReference>
<accession>W4EXI4</accession>
<dbReference type="Gene3D" id="3.40.50.300">
    <property type="entry name" value="P-loop containing nucleotide triphosphate hydrolases"/>
    <property type="match status" value="1"/>
</dbReference>
<evidence type="ECO:0000256" key="1">
    <source>
        <dbReference type="ARBA" id="ARBA00007316"/>
    </source>
</evidence>
<dbReference type="InterPro" id="IPR005702">
    <property type="entry name" value="Wzc-like_C"/>
</dbReference>
<evidence type="ECO:0000256" key="7">
    <source>
        <dbReference type="ARBA" id="ARBA00023137"/>
    </source>
</evidence>
<reference evidence="10 11" key="1">
    <citation type="journal article" date="2014" name="BMC Genomics">
        <title>Genomic comparison of sporeforming bacilli isolated from milk.</title>
        <authorList>
            <person name="Moreno Switt A.I."/>
            <person name="Andrus A.D."/>
            <person name="Ranieri M.L."/>
            <person name="Orsi R.H."/>
            <person name="Ivy R."/>
            <person name="den Bakker H.C."/>
            <person name="Martin N.H."/>
            <person name="Wiedmann M."/>
            <person name="Boor K.J."/>
        </authorList>
    </citation>
    <scope>NUCLEOTIDE SEQUENCE [LARGE SCALE GENOMIC DNA]</scope>
    <source>
        <strain evidence="10 11">FSL R5-213</strain>
    </source>
</reference>
<evidence type="ECO:0000256" key="8">
    <source>
        <dbReference type="ARBA" id="ARBA00051245"/>
    </source>
</evidence>
<keyword evidence="6" id="KW-0067">ATP-binding</keyword>
<gene>
    <name evidence="10" type="ORF">C176_11344</name>
</gene>
<comment type="catalytic activity">
    <reaction evidence="8">
        <text>L-tyrosyl-[protein] + ATP = O-phospho-L-tyrosyl-[protein] + ADP + H(+)</text>
        <dbReference type="Rhea" id="RHEA:10596"/>
        <dbReference type="Rhea" id="RHEA-COMP:10136"/>
        <dbReference type="Rhea" id="RHEA-COMP:20101"/>
        <dbReference type="ChEBI" id="CHEBI:15378"/>
        <dbReference type="ChEBI" id="CHEBI:30616"/>
        <dbReference type="ChEBI" id="CHEBI:46858"/>
        <dbReference type="ChEBI" id="CHEBI:61978"/>
        <dbReference type="ChEBI" id="CHEBI:456216"/>
        <dbReference type="EC" id="2.7.10.2"/>
    </reaction>
</comment>
<protein>
    <recommendedName>
        <fullName evidence="2">non-specific protein-tyrosine kinase</fullName>
        <ecNumber evidence="2">2.7.10.2</ecNumber>
    </recommendedName>
</protein>
<dbReference type="GO" id="GO:0004715">
    <property type="term" value="F:non-membrane spanning protein tyrosine kinase activity"/>
    <property type="evidence" value="ECO:0007669"/>
    <property type="project" value="UniProtKB-EC"/>
</dbReference>
<evidence type="ECO:0000256" key="6">
    <source>
        <dbReference type="ARBA" id="ARBA00022840"/>
    </source>
</evidence>
<keyword evidence="7" id="KW-0829">Tyrosine-protein kinase</keyword>
<evidence type="ECO:0000313" key="10">
    <source>
        <dbReference type="EMBL" id="ETT85288.1"/>
    </source>
</evidence>
<evidence type="ECO:0000256" key="5">
    <source>
        <dbReference type="ARBA" id="ARBA00022777"/>
    </source>
</evidence>
<dbReference type="AlphaFoldDB" id="W4EXI4"/>
<evidence type="ECO:0000313" key="11">
    <source>
        <dbReference type="Proteomes" id="UP000019062"/>
    </source>
</evidence>